<evidence type="ECO:0000313" key="2">
    <source>
        <dbReference type="Proteomes" id="UP001303647"/>
    </source>
</evidence>
<name>A0AAN7CLG3_9PEZI</name>
<sequence length="222" mass="23728">MASIEDWFILSPSLRVAICREHGIALTAKSVVSHVNRYHRHLATRARQQIIEAAAALQDEGVLAADTYAIRFPDHGAGAIPAIEGLPVWSDGKRCMACGHIRRTREDIQKHCRSEHGWVNPRARGRGRAGAGGVVGGHGNVWVDGVYCQRLGQTGTLQRLFEVIAPAAAPSDGQAHGEGEDGGGGRAAIEATFEASARAIQEKDRAAAALVGEQSRLSANMW</sequence>
<dbReference type="InterPro" id="IPR022698">
    <property type="entry name" value="OrsD"/>
</dbReference>
<dbReference type="Pfam" id="PF12013">
    <property type="entry name" value="OrsD"/>
    <property type="match status" value="1"/>
</dbReference>
<gene>
    <name evidence="1" type="ORF">C7999DRAFT_36738</name>
</gene>
<dbReference type="EMBL" id="MU858030">
    <property type="protein sequence ID" value="KAK4242948.1"/>
    <property type="molecule type" value="Genomic_DNA"/>
</dbReference>
<evidence type="ECO:0000313" key="1">
    <source>
        <dbReference type="EMBL" id="KAK4242948.1"/>
    </source>
</evidence>
<dbReference type="AlphaFoldDB" id="A0AAN7CLG3"/>
<reference evidence="1" key="2">
    <citation type="submission" date="2023-05" db="EMBL/GenBank/DDBJ databases">
        <authorList>
            <consortium name="Lawrence Berkeley National Laboratory"/>
            <person name="Steindorff A."/>
            <person name="Hensen N."/>
            <person name="Bonometti L."/>
            <person name="Westerberg I."/>
            <person name="Brannstrom I.O."/>
            <person name="Guillou S."/>
            <person name="Cros-Aarteil S."/>
            <person name="Calhoun S."/>
            <person name="Haridas S."/>
            <person name="Kuo A."/>
            <person name="Mondo S."/>
            <person name="Pangilinan J."/>
            <person name="Riley R."/>
            <person name="Labutti K."/>
            <person name="Andreopoulos B."/>
            <person name="Lipzen A."/>
            <person name="Chen C."/>
            <person name="Yanf M."/>
            <person name="Daum C."/>
            <person name="Ng V."/>
            <person name="Clum A."/>
            <person name="Ohm R."/>
            <person name="Martin F."/>
            <person name="Silar P."/>
            <person name="Natvig D."/>
            <person name="Lalanne C."/>
            <person name="Gautier V."/>
            <person name="Ament-Velasquez S.L."/>
            <person name="Kruys A."/>
            <person name="Hutchinson M.I."/>
            <person name="Powell A.J."/>
            <person name="Barry K."/>
            <person name="Miller A.N."/>
            <person name="Grigoriev I.V."/>
            <person name="Debuchy R."/>
            <person name="Gladieux P."/>
            <person name="Thoren M.H."/>
            <person name="Johannesson H."/>
        </authorList>
    </citation>
    <scope>NUCLEOTIDE SEQUENCE</scope>
    <source>
        <strain evidence="1">CBS 359.72</strain>
    </source>
</reference>
<feature type="non-terminal residue" evidence="1">
    <location>
        <position position="222"/>
    </location>
</feature>
<accession>A0AAN7CLG3</accession>
<reference evidence="1" key="1">
    <citation type="journal article" date="2023" name="Mol. Phylogenet. Evol.">
        <title>Genome-scale phylogeny and comparative genomics of the fungal order Sordariales.</title>
        <authorList>
            <person name="Hensen N."/>
            <person name="Bonometti L."/>
            <person name="Westerberg I."/>
            <person name="Brannstrom I.O."/>
            <person name="Guillou S."/>
            <person name="Cros-Aarteil S."/>
            <person name="Calhoun S."/>
            <person name="Haridas S."/>
            <person name="Kuo A."/>
            <person name="Mondo S."/>
            <person name="Pangilinan J."/>
            <person name="Riley R."/>
            <person name="LaButti K."/>
            <person name="Andreopoulos B."/>
            <person name="Lipzen A."/>
            <person name="Chen C."/>
            <person name="Yan M."/>
            <person name="Daum C."/>
            <person name="Ng V."/>
            <person name="Clum A."/>
            <person name="Steindorff A."/>
            <person name="Ohm R.A."/>
            <person name="Martin F."/>
            <person name="Silar P."/>
            <person name="Natvig D.O."/>
            <person name="Lalanne C."/>
            <person name="Gautier V."/>
            <person name="Ament-Velasquez S.L."/>
            <person name="Kruys A."/>
            <person name="Hutchinson M.I."/>
            <person name="Powell A.J."/>
            <person name="Barry K."/>
            <person name="Miller A.N."/>
            <person name="Grigoriev I.V."/>
            <person name="Debuchy R."/>
            <person name="Gladieux P."/>
            <person name="Hiltunen Thoren M."/>
            <person name="Johannesson H."/>
        </authorList>
    </citation>
    <scope>NUCLEOTIDE SEQUENCE</scope>
    <source>
        <strain evidence="1">CBS 359.72</strain>
    </source>
</reference>
<comment type="caution">
    <text evidence="1">The sequence shown here is derived from an EMBL/GenBank/DDBJ whole genome shotgun (WGS) entry which is preliminary data.</text>
</comment>
<proteinExistence type="predicted"/>
<organism evidence="1 2">
    <name type="scientific">Corynascus novoguineensis</name>
    <dbReference type="NCBI Taxonomy" id="1126955"/>
    <lineage>
        <taxon>Eukaryota</taxon>
        <taxon>Fungi</taxon>
        <taxon>Dikarya</taxon>
        <taxon>Ascomycota</taxon>
        <taxon>Pezizomycotina</taxon>
        <taxon>Sordariomycetes</taxon>
        <taxon>Sordariomycetidae</taxon>
        <taxon>Sordariales</taxon>
        <taxon>Chaetomiaceae</taxon>
        <taxon>Corynascus</taxon>
    </lineage>
</organism>
<keyword evidence="2" id="KW-1185">Reference proteome</keyword>
<dbReference type="Proteomes" id="UP001303647">
    <property type="component" value="Unassembled WGS sequence"/>
</dbReference>
<protein>
    <submittedName>
        <fullName evidence="1">Uncharacterized protein</fullName>
    </submittedName>
</protein>